<sequence length="310" mass="36252">MLYWTSYRAGAAGNFLFKLINLPSYQYVHEKFDLAKHWAIGPPEWLSDEVCNHVNITLNKIKHGLQNADAQKLLDEIIELFDAKEKNVIVSQGGNIPKILYAPQEYVKAILIESYNIHPFVRALGIAKKDGIEIETWLKRKNKQTKITLDNIKEYYLTNMEPEKNGVDVKKYLNFLEELYTESHIKEYIESHLHRAVQKNKWNIQPLDVKFNTICNWLEAIDVPTSYPEKDKLQIEYVSIDYISLFLKFQQTELEKLSNFTNMDIKKNWREEVIKYTTENINLIENNVIGSCNSVAEATLIAKKYLNESR</sequence>
<proteinExistence type="predicted"/>
<evidence type="ECO:0000313" key="1">
    <source>
        <dbReference type="EMBL" id="SVA09233.1"/>
    </source>
</evidence>
<organism evidence="1">
    <name type="scientific">marine metagenome</name>
    <dbReference type="NCBI Taxonomy" id="408172"/>
    <lineage>
        <taxon>unclassified sequences</taxon>
        <taxon>metagenomes</taxon>
        <taxon>ecological metagenomes</taxon>
    </lineage>
</organism>
<dbReference type="AlphaFoldDB" id="A0A381T674"/>
<accession>A0A381T674</accession>
<protein>
    <submittedName>
        <fullName evidence="1">Uncharacterized protein</fullName>
    </submittedName>
</protein>
<gene>
    <name evidence="1" type="ORF">METZ01_LOCUS62087</name>
</gene>
<reference evidence="1" key="1">
    <citation type="submission" date="2018-05" db="EMBL/GenBank/DDBJ databases">
        <authorList>
            <person name="Lanie J.A."/>
            <person name="Ng W.-L."/>
            <person name="Kazmierczak K.M."/>
            <person name="Andrzejewski T.M."/>
            <person name="Davidsen T.M."/>
            <person name="Wayne K.J."/>
            <person name="Tettelin H."/>
            <person name="Glass J.I."/>
            <person name="Rusch D."/>
            <person name="Podicherti R."/>
            <person name="Tsui H.-C.T."/>
            <person name="Winkler M.E."/>
        </authorList>
    </citation>
    <scope>NUCLEOTIDE SEQUENCE</scope>
</reference>
<dbReference type="EMBL" id="UINC01003786">
    <property type="protein sequence ID" value="SVA09233.1"/>
    <property type="molecule type" value="Genomic_DNA"/>
</dbReference>
<name>A0A381T674_9ZZZZ</name>